<dbReference type="Gene3D" id="3.40.50.200">
    <property type="entry name" value="Peptidase S8/S53 domain"/>
    <property type="match status" value="1"/>
</dbReference>
<comment type="caution">
    <text evidence="8">The sequence shown here is derived from an EMBL/GenBank/DDBJ whole genome shotgun (WGS) entry which is preliminary data.</text>
</comment>
<evidence type="ECO:0000256" key="2">
    <source>
        <dbReference type="ARBA" id="ARBA00022670"/>
    </source>
</evidence>
<dbReference type="InterPro" id="IPR000209">
    <property type="entry name" value="Peptidase_S8/S53_dom"/>
</dbReference>
<keyword evidence="9" id="KW-1185">Reference proteome</keyword>
<sequence>MTTVLRVLAVLLALLLAGVRPALAEEADGDIAAGRKVMVMLKLGAEHYRAGGDYGGAYGDAMGEKARLRLARRIAREHKLTLLEAWPMQMVGVDCVIMAVNDDRPAQAVADELSGLPDVAWSQPYNEFRMQSSGPPKPVTGYNDRLFRAQPSAMRWGLSRLHQVATGRGVTIAIIDSRIDTAHPDLAGQIATSPDFAPGSRHGPEQHGTGVAGIIAARPNNAMGIAGIAPGARVLGLRACWERPYGGATVCDTLSLAKALTFALENKADVINMSLTGPQDRLLQTLVGIAVKRGVTVVAAVDAENPAASFPAFVSGVIPVADERLSASAPAVYIAPGRDVPTTEPEGKWSIVSGSSFAAAHVSGLAALLRQLAGPSRRGAASALLGPTGAVDACAAVARLSRLDLRACETGH</sequence>
<dbReference type="InterPro" id="IPR050131">
    <property type="entry name" value="Peptidase_S8_subtilisin-like"/>
</dbReference>
<dbReference type="InterPro" id="IPR036852">
    <property type="entry name" value="Peptidase_S8/S53_dom_sf"/>
</dbReference>
<evidence type="ECO:0000313" key="9">
    <source>
        <dbReference type="Proteomes" id="UP001222770"/>
    </source>
</evidence>
<dbReference type="PROSITE" id="PS00137">
    <property type="entry name" value="SUBTILASE_HIS"/>
    <property type="match status" value="1"/>
</dbReference>
<keyword evidence="6" id="KW-0732">Signal</keyword>
<evidence type="ECO:0000256" key="6">
    <source>
        <dbReference type="SAM" id="SignalP"/>
    </source>
</evidence>
<protein>
    <submittedName>
        <fullName evidence="8">S8 family serine peptidase</fullName>
    </submittedName>
</protein>
<dbReference type="RefSeq" id="WP_277274855.1">
    <property type="nucleotide sequence ID" value="NZ_JAROCY010000001.1"/>
</dbReference>
<dbReference type="Proteomes" id="UP001222770">
    <property type="component" value="Unassembled WGS sequence"/>
</dbReference>
<dbReference type="PROSITE" id="PS51892">
    <property type="entry name" value="SUBTILASE"/>
    <property type="match status" value="1"/>
</dbReference>
<feature type="signal peptide" evidence="6">
    <location>
        <begin position="1"/>
        <end position="24"/>
    </location>
</feature>
<feature type="chain" id="PRO_5046156688" evidence="6">
    <location>
        <begin position="25"/>
        <end position="412"/>
    </location>
</feature>
<keyword evidence="2 5" id="KW-0645">Protease</keyword>
<name>A0ABT6CCT8_9SPHN</name>
<evidence type="ECO:0000313" key="8">
    <source>
        <dbReference type="EMBL" id="MDF8331751.1"/>
    </source>
</evidence>
<dbReference type="PRINTS" id="PR00723">
    <property type="entry name" value="SUBTILISIN"/>
</dbReference>
<dbReference type="InterPro" id="IPR022398">
    <property type="entry name" value="Peptidase_S8_His-AS"/>
</dbReference>
<evidence type="ECO:0000259" key="7">
    <source>
        <dbReference type="Pfam" id="PF00082"/>
    </source>
</evidence>
<keyword evidence="3 5" id="KW-0378">Hydrolase</keyword>
<feature type="active site" description="Charge relay system" evidence="5">
    <location>
        <position position="207"/>
    </location>
</feature>
<feature type="active site" description="Charge relay system" evidence="5">
    <location>
        <position position="356"/>
    </location>
</feature>
<dbReference type="EMBL" id="JAROCY010000001">
    <property type="protein sequence ID" value="MDF8331751.1"/>
    <property type="molecule type" value="Genomic_DNA"/>
</dbReference>
<dbReference type="PANTHER" id="PTHR43806:SF11">
    <property type="entry name" value="CEREVISIN-RELATED"/>
    <property type="match status" value="1"/>
</dbReference>
<feature type="active site" description="Charge relay system" evidence="5">
    <location>
        <position position="176"/>
    </location>
</feature>
<dbReference type="InterPro" id="IPR015500">
    <property type="entry name" value="Peptidase_S8_subtilisin-rel"/>
</dbReference>
<evidence type="ECO:0000256" key="3">
    <source>
        <dbReference type="ARBA" id="ARBA00022801"/>
    </source>
</evidence>
<evidence type="ECO:0000256" key="4">
    <source>
        <dbReference type="ARBA" id="ARBA00022825"/>
    </source>
</evidence>
<evidence type="ECO:0000256" key="1">
    <source>
        <dbReference type="ARBA" id="ARBA00011073"/>
    </source>
</evidence>
<dbReference type="Pfam" id="PF00082">
    <property type="entry name" value="Peptidase_S8"/>
    <property type="match status" value="1"/>
</dbReference>
<comment type="similarity">
    <text evidence="1 5">Belongs to the peptidase S8 family.</text>
</comment>
<evidence type="ECO:0000256" key="5">
    <source>
        <dbReference type="PROSITE-ProRule" id="PRU01240"/>
    </source>
</evidence>
<dbReference type="SUPFAM" id="SSF52743">
    <property type="entry name" value="Subtilisin-like"/>
    <property type="match status" value="1"/>
</dbReference>
<reference evidence="8 9" key="1">
    <citation type="submission" date="2023-03" db="EMBL/GenBank/DDBJ databases">
        <title>Novosphingobium cyanobacteriorum sp. nov., isolated from a eutrophic reservoir during the Microcystis bloom period.</title>
        <authorList>
            <person name="Kang M."/>
            <person name="Le V."/>
            <person name="Ko S.-R."/>
            <person name="Lee S.-A."/>
            <person name="Ahn C.-Y."/>
        </authorList>
    </citation>
    <scope>NUCLEOTIDE SEQUENCE [LARGE SCALE GENOMIC DNA]</scope>
    <source>
        <strain evidence="8 9">HBC54</strain>
    </source>
</reference>
<feature type="domain" description="Peptidase S8/S53" evidence="7">
    <location>
        <begin position="167"/>
        <end position="373"/>
    </location>
</feature>
<gene>
    <name evidence="8" type="ORF">POM99_00925</name>
</gene>
<organism evidence="8 9">
    <name type="scientific">Novosphingobium cyanobacteriorum</name>
    <dbReference type="NCBI Taxonomy" id="3024215"/>
    <lineage>
        <taxon>Bacteria</taxon>
        <taxon>Pseudomonadati</taxon>
        <taxon>Pseudomonadota</taxon>
        <taxon>Alphaproteobacteria</taxon>
        <taxon>Sphingomonadales</taxon>
        <taxon>Sphingomonadaceae</taxon>
        <taxon>Novosphingobium</taxon>
    </lineage>
</organism>
<dbReference type="PANTHER" id="PTHR43806">
    <property type="entry name" value="PEPTIDASE S8"/>
    <property type="match status" value="1"/>
</dbReference>
<accession>A0ABT6CCT8</accession>
<proteinExistence type="inferred from homology"/>
<keyword evidence="4 5" id="KW-0720">Serine protease</keyword>